<proteinExistence type="predicted"/>
<evidence type="ECO:0000313" key="3">
    <source>
        <dbReference type="EMBL" id="GAA0953913.1"/>
    </source>
</evidence>
<feature type="region of interest" description="Disordered" evidence="1">
    <location>
        <begin position="149"/>
        <end position="172"/>
    </location>
</feature>
<keyword evidence="4" id="KW-1185">Reference proteome</keyword>
<reference evidence="3 4" key="1">
    <citation type="journal article" date="2019" name="Int. J. Syst. Evol. Microbiol.">
        <title>The Global Catalogue of Microorganisms (GCM) 10K type strain sequencing project: providing services to taxonomists for standard genome sequencing and annotation.</title>
        <authorList>
            <consortium name="The Broad Institute Genomics Platform"/>
            <consortium name="The Broad Institute Genome Sequencing Center for Infectious Disease"/>
            <person name="Wu L."/>
            <person name="Ma J."/>
        </authorList>
    </citation>
    <scope>NUCLEOTIDE SEQUENCE [LARGE SCALE GENOMIC DNA]</scope>
    <source>
        <strain evidence="3 4">JCM 11444</strain>
    </source>
</reference>
<dbReference type="InterPro" id="IPR009492">
    <property type="entry name" value="TniQ"/>
</dbReference>
<organism evidence="3 4">
    <name type="scientific">Streptomyces rhizosphaericus</name>
    <dbReference type="NCBI Taxonomy" id="114699"/>
    <lineage>
        <taxon>Bacteria</taxon>
        <taxon>Bacillati</taxon>
        <taxon>Actinomycetota</taxon>
        <taxon>Actinomycetes</taxon>
        <taxon>Kitasatosporales</taxon>
        <taxon>Streptomycetaceae</taxon>
        <taxon>Streptomyces</taxon>
        <taxon>Streptomyces violaceusniger group</taxon>
    </lineage>
</organism>
<comment type="caution">
    <text evidence="3">The sequence shown here is derived from an EMBL/GenBank/DDBJ whole genome shotgun (WGS) entry which is preliminary data.</text>
</comment>
<accession>A0ABN1R9M7</accession>
<feature type="domain" description="TniQ" evidence="2">
    <location>
        <begin position="9"/>
        <end position="148"/>
    </location>
</feature>
<dbReference type="Proteomes" id="UP001500418">
    <property type="component" value="Unassembled WGS sequence"/>
</dbReference>
<evidence type="ECO:0000256" key="1">
    <source>
        <dbReference type="SAM" id="MobiDB-lite"/>
    </source>
</evidence>
<protein>
    <recommendedName>
        <fullName evidence="2">TniQ domain-containing protein</fullName>
    </recommendedName>
</protein>
<evidence type="ECO:0000259" key="2">
    <source>
        <dbReference type="Pfam" id="PF06527"/>
    </source>
</evidence>
<dbReference type="Pfam" id="PF06527">
    <property type="entry name" value="TniQ"/>
    <property type="match status" value="1"/>
</dbReference>
<dbReference type="EMBL" id="BAAAID010000082">
    <property type="protein sequence ID" value="GAA0953913.1"/>
    <property type="molecule type" value="Genomic_DNA"/>
</dbReference>
<sequence>MWPSPPGALRVQPLPRESTASYLTRLAATYQLTVDQLLDGLHIAATGTFAAPPATDIHLSAEATRRLSAFTRIPPAHLNRALPRQPPPASIGMAHAALARWQPLQPAVQPLAACTACTAHRSPHKAVPAWIHPAPDLPRAIICTRHQQASSDPRHPAPLNIHPLPELTRTRPGARHRATTASLSWASTITTRWYDHHQHLHARWHTRLNRLTDANPHIPQGPASPALTCRNLITYPETLTLAAALDRLPPHPLTRAQQTAFLHHLAGRLQLPRFAPADHDLLWQRLHAR</sequence>
<evidence type="ECO:0000313" key="4">
    <source>
        <dbReference type="Proteomes" id="UP001500418"/>
    </source>
</evidence>
<gene>
    <name evidence="3" type="ORF">GCM10009575_080740</name>
</gene>
<name>A0ABN1R9M7_9ACTN</name>